<protein>
    <recommendedName>
        <fullName evidence="3">Aminoglycoside phosphotransferase domain-containing protein</fullName>
    </recommendedName>
</protein>
<evidence type="ECO:0000313" key="2">
    <source>
        <dbReference type="Proteomes" id="UP001154252"/>
    </source>
</evidence>
<organism evidence="1 2">
    <name type="scientific">Penicillium egyptiacum</name>
    <dbReference type="NCBI Taxonomy" id="1303716"/>
    <lineage>
        <taxon>Eukaryota</taxon>
        <taxon>Fungi</taxon>
        <taxon>Dikarya</taxon>
        <taxon>Ascomycota</taxon>
        <taxon>Pezizomycotina</taxon>
        <taxon>Eurotiomycetes</taxon>
        <taxon>Eurotiomycetidae</taxon>
        <taxon>Eurotiales</taxon>
        <taxon>Aspergillaceae</taxon>
        <taxon>Penicillium</taxon>
    </lineage>
</organism>
<reference evidence="1" key="1">
    <citation type="submission" date="2021-07" db="EMBL/GenBank/DDBJ databases">
        <authorList>
            <person name="Branca A.L. A."/>
        </authorList>
    </citation>
    <scope>NUCLEOTIDE SEQUENCE</scope>
</reference>
<evidence type="ECO:0008006" key="3">
    <source>
        <dbReference type="Google" id="ProtNLM"/>
    </source>
</evidence>
<dbReference type="Proteomes" id="UP001154252">
    <property type="component" value="Unassembled WGS sequence"/>
</dbReference>
<dbReference type="OrthoDB" id="4177236at2759"/>
<evidence type="ECO:0000313" key="1">
    <source>
        <dbReference type="EMBL" id="CAG8882932.1"/>
    </source>
</evidence>
<dbReference type="Gene3D" id="3.90.1200.10">
    <property type="match status" value="1"/>
</dbReference>
<comment type="caution">
    <text evidence="1">The sequence shown here is derived from an EMBL/GenBank/DDBJ whole genome shotgun (WGS) entry which is preliminary data.</text>
</comment>
<name>A0A9W4K706_9EURO</name>
<dbReference type="EMBL" id="CAJVRC010000455">
    <property type="protein sequence ID" value="CAG8882932.1"/>
    <property type="molecule type" value="Genomic_DNA"/>
</dbReference>
<dbReference type="InterPro" id="IPR051678">
    <property type="entry name" value="AGP_Transferase"/>
</dbReference>
<dbReference type="AlphaFoldDB" id="A0A9W4K706"/>
<gene>
    <name evidence="1" type="ORF">PEGY_LOCUS283</name>
</gene>
<proteinExistence type="predicted"/>
<dbReference type="InterPro" id="IPR011009">
    <property type="entry name" value="Kinase-like_dom_sf"/>
</dbReference>
<accession>A0A9W4K706</accession>
<dbReference type="PANTHER" id="PTHR21310">
    <property type="entry name" value="AMINOGLYCOSIDE PHOSPHOTRANSFERASE-RELATED-RELATED"/>
    <property type="match status" value="1"/>
</dbReference>
<keyword evidence="2" id="KW-1185">Reference proteome</keyword>
<sequence>MDFVPGTDLQELLPSLTTAEKTTFSERIKETINELRTIPPPDNLGNLNGTPYIDGVLSTPDNNRIISGPFKDQEQMNNGILERLSQTQSPHYIRLLREMVNRTLKSHRTVFTHGDLQPKNIVVERAGTDFNLLLLTGICHAGTLSFGNFAIQHCTVK</sequence>
<dbReference type="PANTHER" id="PTHR21310:SF48">
    <property type="entry name" value="AMINOGLYCOSIDE PHOSPHOTRANSFERASE DOMAIN-CONTAINING PROTEIN"/>
    <property type="match status" value="1"/>
</dbReference>
<dbReference type="SUPFAM" id="SSF56112">
    <property type="entry name" value="Protein kinase-like (PK-like)"/>
    <property type="match status" value="1"/>
</dbReference>